<keyword evidence="8 9" id="KW-0472">Membrane</keyword>
<keyword evidence="6" id="KW-1278">Translocase</keyword>
<dbReference type="PANTHER" id="PTHR43294:SF20">
    <property type="entry name" value="P-TYPE ATPASE"/>
    <property type="match status" value="1"/>
</dbReference>
<comment type="similarity">
    <text evidence="2">Belongs to the cation transport ATPase (P-type) (TC 3.A.3) family. Type IIA subfamily.</text>
</comment>
<dbReference type="InterPro" id="IPR050510">
    <property type="entry name" value="Cation_transp_ATPase_P-type"/>
</dbReference>
<dbReference type="InterPro" id="IPR006068">
    <property type="entry name" value="ATPase_P-typ_cation-transptr_C"/>
</dbReference>
<feature type="transmembrane region" description="Helical" evidence="9">
    <location>
        <begin position="808"/>
        <end position="826"/>
    </location>
</feature>
<protein>
    <submittedName>
        <fullName evidence="11">Carbonate dehydratase</fullName>
    </submittedName>
</protein>
<dbReference type="Pfam" id="PF08282">
    <property type="entry name" value="Hydrolase_3"/>
    <property type="match status" value="1"/>
</dbReference>
<dbReference type="Pfam" id="PF00690">
    <property type="entry name" value="Cation_ATPase_N"/>
    <property type="match status" value="1"/>
</dbReference>
<evidence type="ECO:0000313" key="11">
    <source>
        <dbReference type="EMBL" id="OAD43338.1"/>
    </source>
</evidence>
<organism evidence="11 12">
    <name type="scientific">Hydrogenophaga crassostreae</name>
    <dbReference type="NCBI Taxonomy" id="1763535"/>
    <lineage>
        <taxon>Bacteria</taxon>
        <taxon>Pseudomonadati</taxon>
        <taxon>Pseudomonadota</taxon>
        <taxon>Betaproteobacteria</taxon>
        <taxon>Burkholderiales</taxon>
        <taxon>Comamonadaceae</taxon>
        <taxon>Hydrogenophaga</taxon>
    </lineage>
</organism>
<dbReference type="SFLD" id="SFLDS00003">
    <property type="entry name" value="Haloacid_Dehalogenase"/>
    <property type="match status" value="1"/>
</dbReference>
<evidence type="ECO:0000259" key="10">
    <source>
        <dbReference type="SMART" id="SM00831"/>
    </source>
</evidence>
<dbReference type="Gene3D" id="2.70.150.10">
    <property type="entry name" value="Calcium-transporting ATPase, cytoplasmic transduction domain A"/>
    <property type="match status" value="1"/>
</dbReference>
<dbReference type="InterPro" id="IPR008250">
    <property type="entry name" value="ATPase_P-typ_transduc_dom_A_sf"/>
</dbReference>
<evidence type="ECO:0000256" key="5">
    <source>
        <dbReference type="ARBA" id="ARBA00022840"/>
    </source>
</evidence>
<evidence type="ECO:0000256" key="4">
    <source>
        <dbReference type="ARBA" id="ARBA00022741"/>
    </source>
</evidence>
<dbReference type="PROSITE" id="PS00154">
    <property type="entry name" value="ATPASE_E1_E2"/>
    <property type="match status" value="1"/>
</dbReference>
<dbReference type="Proteomes" id="UP000185657">
    <property type="component" value="Unassembled WGS sequence"/>
</dbReference>
<dbReference type="InterPro" id="IPR023299">
    <property type="entry name" value="ATPase_P-typ_cyto_dom_N"/>
</dbReference>
<feature type="transmembrane region" description="Helical" evidence="9">
    <location>
        <begin position="705"/>
        <end position="729"/>
    </location>
</feature>
<dbReference type="PRINTS" id="PR00119">
    <property type="entry name" value="CATATPASE"/>
</dbReference>
<evidence type="ECO:0000256" key="2">
    <source>
        <dbReference type="ARBA" id="ARBA00005675"/>
    </source>
</evidence>
<dbReference type="Pfam" id="PF13246">
    <property type="entry name" value="Cation_ATPase"/>
    <property type="match status" value="1"/>
</dbReference>
<dbReference type="InterPro" id="IPR023298">
    <property type="entry name" value="ATPase_P-typ_TM_dom_sf"/>
</dbReference>
<keyword evidence="5" id="KW-0067">ATP-binding</keyword>
<accession>A0ABX2UB29</accession>
<dbReference type="Gene3D" id="3.40.1110.10">
    <property type="entry name" value="Calcium-transporting ATPase, cytoplasmic domain N"/>
    <property type="match status" value="1"/>
</dbReference>
<dbReference type="PANTHER" id="PTHR43294">
    <property type="entry name" value="SODIUM/POTASSIUM-TRANSPORTING ATPASE SUBUNIT ALPHA"/>
    <property type="match status" value="1"/>
</dbReference>
<keyword evidence="7 9" id="KW-1133">Transmembrane helix</keyword>
<dbReference type="RefSeq" id="WP_066087091.1">
    <property type="nucleotide sequence ID" value="NZ_LVWD01000004.1"/>
</dbReference>
<evidence type="ECO:0000256" key="7">
    <source>
        <dbReference type="ARBA" id="ARBA00022989"/>
    </source>
</evidence>
<dbReference type="Pfam" id="PF00689">
    <property type="entry name" value="Cation_ATPase_C"/>
    <property type="match status" value="1"/>
</dbReference>
<dbReference type="SUPFAM" id="SSF81665">
    <property type="entry name" value="Calcium ATPase, transmembrane domain M"/>
    <property type="match status" value="1"/>
</dbReference>
<feature type="transmembrane region" description="Helical" evidence="9">
    <location>
        <begin position="254"/>
        <end position="274"/>
    </location>
</feature>
<dbReference type="SMART" id="SM00831">
    <property type="entry name" value="Cation_ATPase_N"/>
    <property type="match status" value="1"/>
</dbReference>
<dbReference type="InterPro" id="IPR036412">
    <property type="entry name" value="HAD-like_sf"/>
</dbReference>
<comment type="caution">
    <text evidence="11">The sequence shown here is derived from an EMBL/GenBank/DDBJ whole genome shotgun (WGS) entry which is preliminary data.</text>
</comment>
<dbReference type="SFLD" id="SFLDG00002">
    <property type="entry name" value="C1.7:_P-type_atpase_like"/>
    <property type="match status" value="1"/>
</dbReference>
<dbReference type="InterPro" id="IPR001757">
    <property type="entry name" value="P_typ_ATPase"/>
</dbReference>
<dbReference type="EMBL" id="LVWD01000004">
    <property type="protein sequence ID" value="OAD43338.1"/>
    <property type="molecule type" value="Genomic_DNA"/>
</dbReference>
<dbReference type="PRINTS" id="PR00120">
    <property type="entry name" value="HATPASE"/>
</dbReference>
<evidence type="ECO:0000256" key="9">
    <source>
        <dbReference type="SAM" id="Phobius"/>
    </source>
</evidence>
<evidence type="ECO:0000256" key="1">
    <source>
        <dbReference type="ARBA" id="ARBA00004141"/>
    </source>
</evidence>
<evidence type="ECO:0000256" key="8">
    <source>
        <dbReference type="ARBA" id="ARBA00023136"/>
    </source>
</evidence>
<dbReference type="Gene3D" id="1.20.1110.10">
    <property type="entry name" value="Calcium-transporting ATPase, transmembrane domain"/>
    <property type="match status" value="1"/>
</dbReference>
<dbReference type="SUPFAM" id="SSF56784">
    <property type="entry name" value="HAD-like"/>
    <property type="match status" value="1"/>
</dbReference>
<feature type="transmembrane region" description="Helical" evidence="9">
    <location>
        <begin position="876"/>
        <end position="895"/>
    </location>
</feature>
<dbReference type="InterPro" id="IPR018303">
    <property type="entry name" value="ATPase_P-typ_P_site"/>
</dbReference>
<dbReference type="Pfam" id="PF00122">
    <property type="entry name" value="E1-E2_ATPase"/>
    <property type="match status" value="1"/>
</dbReference>
<keyword evidence="4" id="KW-0547">Nucleotide-binding</keyword>
<evidence type="ECO:0000313" key="12">
    <source>
        <dbReference type="Proteomes" id="UP000185657"/>
    </source>
</evidence>
<sequence>MRNSASRTETTVVWHATPADEALRQLASDARGLSTREAKERLASYGPNRLQATPPRPWWRRLLAQFHNLLIYVLLAAACITLWLGHTLDTAVIVGVVVINAIMGLVQEGKAQRALEAVRAMLASHAMVLRQGQRLEIDAADLVPGDVVLLESGTRVPADLRLLRSKNLAIDEAALTGESVPSGKQPDAVAQGAALGDRLCMAYAGTVVTVGQATGVVVATARQTEIGQIGAMVAGVAELVTPLTRRLDQFARRITAFIGVVALLTFLYGVWLGGMPAADMFLVVVGLAVAAIPEGLPAVVTITLAIGTSIMAQHRAVVRRLPAVETLGSVSVICTDKTGTLTRNEMTAVRVMLADATLAVSGAGYTPLGRFELAGSAVQPADHSGLQRLSRCALLCNDARLHRDDAGEDNAGDWVLAGDPTEGALFTLALKAGLALESTSQAFPRRDEIPFESEHRYMATLHHDQAGGQASRAFILLKGAPERVLDLCVKDTTGAPLDRAAWQARVDQAAGDGQRVLALAECELPSGTHSIGIADIVPRFTLLGLVGLMDPPRPEAVAAVADCQRAGIRVLMITGDHAVTAAAIGQQIGLQARQAITGDEIDHLDDPALAKRLAQTDVVARASPAHKLRLVASLQAQGKLVAMTGDGVNDAPALKAANIGVAMGQRGTDAAREAADLVLTDDNFASIAHAVREGRTVFDNIKKSLLFVLPTNGGEAGVILLAVFAGLAMPVTAAQILWINMVTTVTLAIALAFEPAEGQLMERPPRDPAEPLITRLLFTRIAYVTLLMIAATYAVFEWEMARGSSIELARTAVVNMLVVGELVYLFNTRHFTAHAFAWETITGNLIAFWASVSLVVFQMLFTYAPPMQQLFGTASLGWASWALILGLASVKFLAVEAEKLVLRRMGVHSM</sequence>
<gene>
    <name evidence="11" type="ORF">LPB72_05805</name>
</gene>
<reference evidence="11 12" key="1">
    <citation type="submission" date="2016-02" db="EMBL/GenBank/DDBJ databases">
        <title>Draft genome sequence of Hydrogenophaga sp. LPB0072.</title>
        <authorList>
            <person name="Shin S.-K."/>
            <person name="Yi H."/>
        </authorList>
    </citation>
    <scope>NUCLEOTIDE SEQUENCE [LARGE SCALE GENOMIC DNA]</scope>
    <source>
        <strain evidence="11 12">LPB0072</strain>
    </source>
</reference>
<keyword evidence="12" id="KW-1185">Reference proteome</keyword>
<evidence type="ECO:0000256" key="3">
    <source>
        <dbReference type="ARBA" id="ARBA00022692"/>
    </source>
</evidence>
<evidence type="ECO:0000256" key="6">
    <source>
        <dbReference type="ARBA" id="ARBA00022967"/>
    </source>
</evidence>
<proteinExistence type="inferred from homology"/>
<feature type="transmembrane region" description="Helical" evidence="9">
    <location>
        <begin position="777"/>
        <end position="796"/>
    </location>
</feature>
<feature type="transmembrane region" description="Helical" evidence="9">
    <location>
        <begin position="90"/>
        <end position="106"/>
    </location>
</feature>
<comment type="subcellular location">
    <subcellularLocation>
        <location evidence="1">Membrane</location>
        <topology evidence="1">Multi-pass membrane protein</topology>
    </subcellularLocation>
</comment>
<dbReference type="SUPFAM" id="SSF81660">
    <property type="entry name" value="Metal cation-transporting ATPase, ATP-binding domain N"/>
    <property type="match status" value="1"/>
</dbReference>
<dbReference type="InterPro" id="IPR023214">
    <property type="entry name" value="HAD_sf"/>
</dbReference>
<keyword evidence="3 9" id="KW-0812">Transmembrane</keyword>
<dbReference type="InterPro" id="IPR004014">
    <property type="entry name" value="ATPase_P-typ_cation-transptr_N"/>
</dbReference>
<name>A0ABX2UB29_9BURK</name>
<dbReference type="InterPro" id="IPR059000">
    <property type="entry name" value="ATPase_P-type_domA"/>
</dbReference>
<feature type="domain" description="Cation-transporting P-type ATPase N-terminal" evidence="10">
    <location>
        <begin position="13"/>
        <end position="86"/>
    </location>
</feature>
<feature type="transmembrane region" description="Helical" evidence="9">
    <location>
        <begin position="66"/>
        <end position="84"/>
    </location>
</feature>
<feature type="transmembrane region" description="Helical" evidence="9">
    <location>
        <begin position="280"/>
        <end position="306"/>
    </location>
</feature>
<dbReference type="InterPro" id="IPR044492">
    <property type="entry name" value="P_typ_ATPase_HD_dom"/>
</dbReference>
<feature type="transmembrane region" description="Helical" evidence="9">
    <location>
        <begin position="735"/>
        <end position="756"/>
    </location>
</feature>
<dbReference type="SFLD" id="SFLDF00027">
    <property type="entry name" value="p-type_atpase"/>
    <property type="match status" value="1"/>
</dbReference>
<dbReference type="Gene3D" id="3.40.50.1000">
    <property type="entry name" value="HAD superfamily/HAD-like"/>
    <property type="match status" value="1"/>
</dbReference>
<dbReference type="NCBIfam" id="TIGR01494">
    <property type="entry name" value="ATPase_P-type"/>
    <property type="match status" value="3"/>
</dbReference>
<dbReference type="SUPFAM" id="SSF81653">
    <property type="entry name" value="Calcium ATPase, transduction domain A"/>
    <property type="match status" value="1"/>
</dbReference>
<feature type="transmembrane region" description="Helical" evidence="9">
    <location>
        <begin position="846"/>
        <end position="864"/>
    </location>
</feature>